<evidence type="ECO:0000256" key="13">
    <source>
        <dbReference type="SAM" id="Phobius"/>
    </source>
</evidence>
<dbReference type="Pfam" id="PF23598">
    <property type="entry name" value="LRR_14"/>
    <property type="match status" value="1"/>
</dbReference>
<evidence type="ECO:0000256" key="7">
    <source>
        <dbReference type="ARBA" id="ARBA00022729"/>
    </source>
</evidence>
<feature type="domain" description="Leucine-rich repeat-containing N-terminal plant-type" evidence="15">
    <location>
        <begin position="32"/>
        <end position="68"/>
    </location>
</feature>
<feature type="non-terminal residue" evidence="17">
    <location>
        <position position="1"/>
    </location>
</feature>
<evidence type="ECO:0000256" key="9">
    <source>
        <dbReference type="ARBA" id="ARBA00022989"/>
    </source>
</evidence>
<dbReference type="Proteomes" id="UP001642360">
    <property type="component" value="Unassembled WGS sequence"/>
</dbReference>
<feature type="chain" id="PRO_5044857179" description="Leucine-rich repeat-containing N-terminal plant-type domain-containing protein" evidence="14">
    <location>
        <begin position="21"/>
        <end position="985"/>
    </location>
</feature>
<evidence type="ECO:0000256" key="3">
    <source>
        <dbReference type="ARBA" id="ARBA00022475"/>
    </source>
</evidence>
<dbReference type="InterPro" id="IPR003591">
    <property type="entry name" value="Leu-rich_rpt_typical-subtyp"/>
</dbReference>
<keyword evidence="6 13" id="KW-0812">Transmembrane</keyword>
<evidence type="ECO:0000256" key="14">
    <source>
        <dbReference type="SAM" id="SignalP"/>
    </source>
</evidence>
<dbReference type="InterPro" id="IPR001611">
    <property type="entry name" value="Leu-rich_rpt"/>
</dbReference>
<keyword evidence="11" id="KW-0325">Glycoprotein</keyword>
<evidence type="ECO:0000256" key="8">
    <source>
        <dbReference type="ARBA" id="ARBA00022737"/>
    </source>
</evidence>
<dbReference type="SUPFAM" id="SSF52047">
    <property type="entry name" value="RNI-like"/>
    <property type="match status" value="1"/>
</dbReference>
<gene>
    <name evidence="17" type="ORF">ILEXP_LOCUS35772</name>
</gene>
<evidence type="ECO:0000256" key="6">
    <source>
        <dbReference type="ARBA" id="ARBA00022692"/>
    </source>
</evidence>
<keyword evidence="9 13" id="KW-1133">Transmembrane helix</keyword>
<dbReference type="Pfam" id="PF13855">
    <property type="entry name" value="LRR_8"/>
    <property type="match status" value="1"/>
</dbReference>
<evidence type="ECO:0000256" key="5">
    <source>
        <dbReference type="ARBA" id="ARBA00022614"/>
    </source>
</evidence>
<keyword evidence="5" id="KW-0433">Leucine-rich repeat</keyword>
<evidence type="ECO:0000256" key="11">
    <source>
        <dbReference type="ARBA" id="ARBA00023180"/>
    </source>
</evidence>
<name>A0ABC8TAU8_9AQUA</name>
<feature type="region of interest" description="Disordered" evidence="12">
    <location>
        <begin position="891"/>
        <end position="911"/>
    </location>
</feature>
<evidence type="ECO:0000259" key="15">
    <source>
        <dbReference type="Pfam" id="PF08263"/>
    </source>
</evidence>
<keyword evidence="8" id="KW-0677">Repeat</keyword>
<comment type="subcellular location">
    <subcellularLocation>
        <location evidence="1">Cell membrane</location>
        <topology evidence="1">Single-pass type I membrane protein</topology>
    </subcellularLocation>
</comment>
<evidence type="ECO:0008006" key="19">
    <source>
        <dbReference type="Google" id="ProtNLM"/>
    </source>
</evidence>
<dbReference type="Pfam" id="PF00560">
    <property type="entry name" value="LRR_1"/>
    <property type="match status" value="8"/>
</dbReference>
<feature type="transmembrane region" description="Helical" evidence="13">
    <location>
        <begin position="919"/>
        <end position="942"/>
    </location>
</feature>
<comment type="similarity">
    <text evidence="2">Belongs to the RLP family.</text>
</comment>
<dbReference type="PANTHER" id="PTHR48063">
    <property type="entry name" value="LRR RECEPTOR-LIKE KINASE"/>
    <property type="match status" value="1"/>
</dbReference>
<dbReference type="GO" id="GO:0051707">
    <property type="term" value="P:response to other organism"/>
    <property type="evidence" value="ECO:0007669"/>
    <property type="project" value="UniProtKB-ARBA"/>
</dbReference>
<keyword evidence="3" id="KW-1003">Cell membrane</keyword>
<evidence type="ECO:0000256" key="10">
    <source>
        <dbReference type="ARBA" id="ARBA00023136"/>
    </source>
</evidence>
<feature type="signal peptide" evidence="14">
    <location>
        <begin position="1"/>
        <end position="20"/>
    </location>
</feature>
<reference evidence="17 18" key="1">
    <citation type="submission" date="2024-02" db="EMBL/GenBank/DDBJ databases">
        <authorList>
            <person name="Vignale AGUSTIN F."/>
            <person name="Sosa J E."/>
            <person name="Modenutti C."/>
        </authorList>
    </citation>
    <scope>NUCLEOTIDE SEQUENCE [LARGE SCALE GENOMIC DNA]</scope>
</reference>
<dbReference type="PRINTS" id="PR00019">
    <property type="entry name" value="LEURICHRPT"/>
</dbReference>
<dbReference type="GO" id="GO:0005886">
    <property type="term" value="C:plasma membrane"/>
    <property type="evidence" value="ECO:0007669"/>
    <property type="project" value="UniProtKB-SubCell"/>
</dbReference>
<comment type="caution">
    <text evidence="17">The sequence shown here is derived from an EMBL/GenBank/DDBJ whole genome shotgun (WGS) entry which is preliminary data.</text>
</comment>
<dbReference type="Gene3D" id="3.80.10.10">
    <property type="entry name" value="Ribonuclease Inhibitor"/>
    <property type="match status" value="5"/>
</dbReference>
<dbReference type="InterPro" id="IPR032675">
    <property type="entry name" value="LRR_dom_sf"/>
</dbReference>
<sequence length="985" mass="109750">FQHLSLLLFCVFSLSLSLEAHRFNSNVVCTEMERKALLKFKEHLKDPSDRLSSWVGEDCCRWMGIGCSNRTGNVVQLDLKNYDCYMESRSDAEAYISSCLGGEISTSLLDLKYLKYLDLSMNNFQGIPIPGFLGSLEKLRYLNLSYASFGEMIPPHLGNLSSLHYLDLYSDPFFSQSLKTIWVRDFNWLSSLSSLEYLNLGFVNLSSARTDWLEALNMLPFLSELHLQGCNLQHLPVSLQSLNFTSLSVIDLSYNHFNSSLPQWLNNISTLVELNLGNCHMKGPIFNIAWRNLCNVRTLALNGNEISGEISELVEGLSPCNNGSIQEVHLNFNQLTGKLPATLGHLKNLKSLRIDDNLLTGPIPASIERLSNLTELDLSYNKMNGSIPQAIGKLTKLTILQLCQNNWEGLISENIFQGLAKLQEFSISSSNTTFVFNVSSEWVPPFSLATIEIRNCRLGPKFPIWLRTQKQLSNIILTGVAISDPIPSWLWKMSPQIQWLDLSNNQIGGILPSSLEFSPGTWIDLSMNRLEGPLPLWPNVWYLILWNNLLSGPIPKNIGQVMASLQYFLLSGNFLNGSIPLSVGKMKNLNRLDLSDNDLSGRIHDNWRDLQELQNIDLSRNNLSGNIPRSMCSLPSLSVLKLGDNSLSGELSPSLKNSISLTLIDIGENRFTGNVPKWIGESLPLLSELRMRDNMFTGNIPEQLCSLSHFHVLDLALNNLSGTIPPCLGNLSDLSSSTSYSPQIPPGHYFYTPELDLFLKGRQMQYTSTLELVNVIDLSSNSLWGEIPEDITKLSTLGTLNLSRNELTGKIPEKIAGLKKLETLDLSCNHLSGPIPPSMSSITTLNHLNLSHNNLCGPIPSTNQFLTFNDPAIYEGNPGLCGGPLSTKCLTPNGGDGEGQGQPKDNDNDDENEDEFEMLWLWVSVALGFVSGFWAVCGSLVIKKSWRHAYFRFLDGVKDWLFVVVALNVARLRRMMGSHKSPAPA</sequence>
<dbReference type="FunFam" id="3.80.10.10:FF:000041">
    <property type="entry name" value="LRR receptor-like serine/threonine-protein kinase ERECTA"/>
    <property type="match status" value="1"/>
</dbReference>
<dbReference type="Pfam" id="PF08263">
    <property type="entry name" value="LRRNT_2"/>
    <property type="match status" value="1"/>
</dbReference>
<organism evidence="17 18">
    <name type="scientific">Ilex paraguariensis</name>
    <name type="common">yerba mate</name>
    <dbReference type="NCBI Taxonomy" id="185542"/>
    <lineage>
        <taxon>Eukaryota</taxon>
        <taxon>Viridiplantae</taxon>
        <taxon>Streptophyta</taxon>
        <taxon>Embryophyta</taxon>
        <taxon>Tracheophyta</taxon>
        <taxon>Spermatophyta</taxon>
        <taxon>Magnoliopsida</taxon>
        <taxon>eudicotyledons</taxon>
        <taxon>Gunneridae</taxon>
        <taxon>Pentapetalae</taxon>
        <taxon>asterids</taxon>
        <taxon>campanulids</taxon>
        <taxon>Aquifoliales</taxon>
        <taxon>Aquifoliaceae</taxon>
        <taxon>Ilex</taxon>
    </lineage>
</organism>
<dbReference type="GO" id="GO:0006952">
    <property type="term" value="P:defense response"/>
    <property type="evidence" value="ECO:0007669"/>
    <property type="project" value="UniProtKB-ARBA"/>
</dbReference>
<evidence type="ECO:0000256" key="1">
    <source>
        <dbReference type="ARBA" id="ARBA00004251"/>
    </source>
</evidence>
<dbReference type="SMART" id="SM00369">
    <property type="entry name" value="LRR_TYP"/>
    <property type="match status" value="12"/>
</dbReference>
<dbReference type="InterPro" id="IPR013210">
    <property type="entry name" value="LRR_N_plant-typ"/>
</dbReference>
<evidence type="ECO:0000313" key="17">
    <source>
        <dbReference type="EMBL" id="CAK9166550.1"/>
    </source>
</evidence>
<dbReference type="EMBL" id="CAUOFW020004621">
    <property type="protein sequence ID" value="CAK9166550.1"/>
    <property type="molecule type" value="Genomic_DNA"/>
</dbReference>
<dbReference type="FunFam" id="3.80.10.10:FF:000383">
    <property type="entry name" value="Leucine-rich repeat receptor protein kinase EMS1"/>
    <property type="match status" value="1"/>
</dbReference>
<dbReference type="SUPFAM" id="SSF52058">
    <property type="entry name" value="L domain-like"/>
    <property type="match status" value="2"/>
</dbReference>
<dbReference type="PANTHER" id="PTHR48063:SF29">
    <property type="entry name" value="LRR RECEPTOR-LIKE KINASE FAMILY PROTEIN"/>
    <property type="match status" value="1"/>
</dbReference>
<evidence type="ECO:0000256" key="4">
    <source>
        <dbReference type="ARBA" id="ARBA00022553"/>
    </source>
</evidence>
<accession>A0ABC8TAU8</accession>
<evidence type="ECO:0000256" key="12">
    <source>
        <dbReference type="SAM" id="MobiDB-lite"/>
    </source>
</evidence>
<keyword evidence="4" id="KW-0597">Phosphoprotein</keyword>
<dbReference type="AlphaFoldDB" id="A0ABC8TAU8"/>
<keyword evidence="7 14" id="KW-0732">Signal</keyword>
<keyword evidence="10 13" id="KW-0472">Membrane</keyword>
<dbReference type="FunFam" id="3.80.10.10:FF:000095">
    <property type="entry name" value="LRR receptor-like serine/threonine-protein kinase GSO1"/>
    <property type="match status" value="1"/>
</dbReference>
<proteinExistence type="inferred from homology"/>
<dbReference type="InterPro" id="IPR055414">
    <property type="entry name" value="LRR_R13L4/SHOC2-like"/>
</dbReference>
<evidence type="ECO:0000259" key="16">
    <source>
        <dbReference type="Pfam" id="PF23598"/>
    </source>
</evidence>
<feature type="domain" description="Disease resistance R13L4/SHOC-2-like LRR" evidence="16">
    <location>
        <begin position="271"/>
        <end position="473"/>
    </location>
</feature>
<evidence type="ECO:0000313" key="18">
    <source>
        <dbReference type="Proteomes" id="UP001642360"/>
    </source>
</evidence>
<keyword evidence="18" id="KW-1185">Reference proteome</keyword>
<dbReference type="InterPro" id="IPR046956">
    <property type="entry name" value="RLP23-like"/>
</dbReference>
<protein>
    <recommendedName>
        <fullName evidence="19">Leucine-rich repeat-containing N-terminal plant-type domain-containing protein</fullName>
    </recommendedName>
</protein>
<evidence type="ECO:0000256" key="2">
    <source>
        <dbReference type="ARBA" id="ARBA00009592"/>
    </source>
</evidence>